<dbReference type="PANTHER" id="PTHR42778:SF1">
    <property type="entry name" value="2-AMINOETHYLPHOSPHONATE--PYRUVATE TRANSAMINASE"/>
    <property type="match status" value="1"/>
</dbReference>
<keyword evidence="4 7" id="KW-0663">Pyridoxal phosphate</keyword>
<dbReference type="Pfam" id="PF00266">
    <property type="entry name" value="Aminotran_5"/>
    <property type="match status" value="1"/>
</dbReference>
<protein>
    <recommendedName>
        <fullName evidence="7">2-aminoethylphosphonate--pyruvate transaminase</fullName>
        <ecNumber evidence="7">2.6.1.37</ecNumber>
    </recommendedName>
    <alternativeName>
        <fullName evidence="7">2-aminoethylphosphonate aminotransferase</fullName>
    </alternativeName>
    <alternativeName>
        <fullName evidence="7">AEP transaminase</fullName>
        <shortName evidence="7">AEPT</shortName>
    </alternativeName>
</protein>
<sequence length="383" mass="41250">MTAQTNPAIAASPDGDPWLLTPGPLTTSSSVKQAMLHDFGSRDSRFIAVNARMRQRLLEIIGGEGFVCVPLQGSGTFVVEAMIGTLVPRAGKLLILINGAYGQRMARICGLIGRNFEVMEWAENEPVDPTALAERLESDPGISHVAVVHCETTSGILNPIAEVAEVTARLGRSLLIDSMSAFGALPLDAAKVPFDAVVASSNKCLEGVPGMGFCLVKQTILEAAAGNAHALTLDLHDQWQAMEKNGQWRFTPPTHVILAFDRAIEEFLAEGGQPGRGGRYSNNRTILVEGMRKLGFETLLPDALQAPIIITFKMPEDPRFDFQRFYDRLAEQGFVIYPGKLTVAPSFRIGCIGRLGAEEMRGALAIVEKTLTEMGVTNCAAAA</sequence>
<reference evidence="11 12" key="1">
    <citation type="submission" date="2020-08" db="EMBL/GenBank/DDBJ databases">
        <title>Genomic Encyclopedia of Type Strains, Phase III (KMG-III): the genomes of soil and plant-associated and newly described type strains.</title>
        <authorList>
            <person name="Whitman W."/>
        </authorList>
    </citation>
    <scope>NUCLEOTIDE SEQUENCE [LARGE SCALE GENOMIC DNA]</scope>
    <source>
        <strain evidence="11 12">CECT 8803</strain>
    </source>
</reference>
<dbReference type="NCBIfam" id="NF010006">
    <property type="entry name" value="PRK13479.1"/>
    <property type="match status" value="1"/>
</dbReference>
<organism evidence="11 12">
    <name type="scientific">Limibacillus halophilus</name>
    <dbReference type="NCBI Taxonomy" id="1579333"/>
    <lineage>
        <taxon>Bacteria</taxon>
        <taxon>Pseudomonadati</taxon>
        <taxon>Pseudomonadota</taxon>
        <taxon>Alphaproteobacteria</taxon>
        <taxon>Rhodospirillales</taxon>
        <taxon>Rhodovibrionaceae</taxon>
        <taxon>Limibacillus</taxon>
    </lineage>
</organism>
<keyword evidence="3 7" id="KW-0808">Transferase</keyword>
<accession>A0A839SSD2</accession>
<dbReference type="InterPro" id="IPR012703">
    <property type="entry name" value="NH2EtPonate_pyrv_transaminase"/>
</dbReference>
<keyword evidence="12" id="KW-1185">Reference proteome</keyword>
<comment type="similarity">
    <text evidence="7">Belongs to the class-V pyridoxal-phosphate-dependent aminotransferase family. PhnW subfamily.</text>
</comment>
<comment type="caution">
    <text evidence="11">The sequence shown here is derived from an EMBL/GenBank/DDBJ whole genome shotgun (WGS) entry which is preliminary data.</text>
</comment>
<proteinExistence type="inferred from homology"/>
<gene>
    <name evidence="7" type="primary">phnW</name>
    <name evidence="11" type="ORF">FHR98_000078</name>
</gene>
<evidence type="ECO:0000256" key="3">
    <source>
        <dbReference type="ARBA" id="ARBA00022679"/>
    </source>
</evidence>
<dbReference type="PANTHER" id="PTHR42778">
    <property type="entry name" value="2-AMINOETHYLPHOSPHONATE--PYRUVATE TRANSAMINASE"/>
    <property type="match status" value="1"/>
</dbReference>
<keyword evidence="5 7" id="KW-0670">Pyruvate</keyword>
<keyword evidence="2 7" id="KW-0032">Aminotransferase</keyword>
<evidence type="ECO:0000259" key="10">
    <source>
        <dbReference type="Pfam" id="PF00266"/>
    </source>
</evidence>
<dbReference type="InterPro" id="IPR000192">
    <property type="entry name" value="Aminotrans_V_dom"/>
</dbReference>
<dbReference type="PIRSF" id="PIRSF000524">
    <property type="entry name" value="SPT"/>
    <property type="match status" value="1"/>
</dbReference>
<dbReference type="InterPro" id="IPR015422">
    <property type="entry name" value="PyrdxlP-dep_Trfase_small"/>
</dbReference>
<dbReference type="RefSeq" id="WP_183414631.1">
    <property type="nucleotide sequence ID" value="NZ_JACHXA010000001.1"/>
</dbReference>
<dbReference type="HAMAP" id="MF_01376">
    <property type="entry name" value="PhnW_aminotrans_5"/>
    <property type="match status" value="1"/>
</dbReference>
<dbReference type="EMBL" id="JACHXA010000001">
    <property type="protein sequence ID" value="MBB3063813.1"/>
    <property type="molecule type" value="Genomic_DNA"/>
</dbReference>
<evidence type="ECO:0000256" key="7">
    <source>
        <dbReference type="HAMAP-Rule" id="MF_01376"/>
    </source>
</evidence>
<evidence type="ECO:0000256" key="6">
    <source>
        <dbReference type="ARBA" id="ARBA00049460"/>
    </source>
</evidence>
<dbReference type="Proteomes" id="UP000581135">
    <property type="component" value="Unassembled WGS sequence"/>
</dbReference>
<evidence type="ECO:0000256" key="8">
    <source>
        <dbReference type="PIRSR" id="PIRSR000524-1"/>
    </source>
</evidence>
<dbReference type="AlphaFoldDB" id="A0A839SSD2"/>
<evidence type="ECO:0000313" key="12">
    <source>
        <dbReference type="Proteomes" id="UP000581135"/>
    </source>
</evidence>
<dbReference type="GO" id="GO:0047304">
    <property type="term" value="F:2-aminoethylphosphonate-pyruvate transaminase activity"/>
    <property type="evidence" value="ECO:0007669"/>
    <property type="project" value="UniProtKB-UniRule"/>
</dbReference>
<evidence type="ECO:0000256" key="9">
    <source>
        <dbReference type="PIRSR" id="PIRSR000524-50"/>
    </source>
</evidence>
<dbReference type="Gene3D" id="3.40.640.10">
    <property type="entry name" value="Type I PLP-dependent aspartate aminotransferase-like (Major domain)"/>
    <property type="match status" value="1"/>
</dbReference>
<feature type="binding site" evidence="8">
    <location>
        <position position="348"/>
    </location>
    <ligand>
        <name>substrate</name>
    </ligand>
</feature>
<evidence type="ECO:0000256" key="4">
    <source>
        <dbReference type="ARBA" id="ARBA00022898"/>
    </source>
</evidence>
<feature type="modified residue" description="N6-(pyridoxal phosphate)lysine" evidence="7 9">
    <location>
        <position position="203"/>
    </location>
</feature>
<dbReference type="GO" id="GO:0019700">
    <property type="term" value="P:organic phosphonate catabolic process"/>
    <property type="evidence" value="ECO:0007669"/>
    <property type="project" value="UniProtKB-UniRule"/>
</dbReference>
<dbReference type="InterPro" id="IPR024169">
    <property type="entry name" value="SP_NH2Trfase/AEP_transaminase"/>
</dbReference>
<dbReference type="InterPro" id="IPR015421">
    <property type="entry name" value="PyrdxlP-dep_Trfase_major"/>
</dbReference>
<evidence type="ECO:0000313" key="11">
    <source>
        <dbReference type="EMBL" id="MBB3063813.1"/>
    </source>
</evidence>
<feature type="domain" description="Aminotransferase class V" evidence="10">
    <location>
        <begin position="108"/>
        <end position="347"/>
    </location>
</feature>
<dbReference type="Gene3D" id="3.90.1150.10">
    <property type="entry name" value="Aspartate Aminotransferase, domain 1"/>
    <property type="match status" value="1"/>
</dbReference>
<comment type="catalytic activity">
    <reaction evidence="6 7">
        <text>(2-aminoethyl)phosphonate + pyruvate = phosphonoacetaldehyde + L-alanine</text>
        <dbReference type="Rhea" id="RHEA:17021"/>
        <dbReference type="ChEBI" id="CHEBI:15361"/>
        <dbReference type="ChEBI" id="CHEBI:57418"/>
        <dbReference type="ChEBI" id="CHEBI:57972"/>
        <dbReference type="ChEBI" id="CHEBI:58383"/>
        <dbReference type="EC" id="2.6.1.37"/>
    </reaction>
</comment>
<evidence type="ECO:0000256" key="1">
    <source>
        <dbReference type="ARBA" id="ARBA00001933"/>
    </source>
</evidence>
<dbReference type="SUPFAM" id="SSF53383">
    <property type="entry name" value="PLP-dependent transferases"/>
    <property type="match status" value="1"/>
</dbReference>
<evidence type="ECO:0000256" key="5">
    <source>
        <dbReference type="ARBA" id="ARBA00023317"/>
    </source>
</evidence>
<name>A0A839SSD2_9PROT</name>
<dbReference type="EC" id="2.6.1.37" evidence="7"/>
<dbReference type="NCBIfam" id="TIGR03301">
    <property type="entry name" value="PhnW-AepZ"/>
    <property type="match status" value="1"/>
</dbReference>
<comment type="function">
    <text evidence="7">Involved in phosphonate degradation.</text>
</comment>
<comment type="cofactor">
    <cofactor evidence="1 7 9">
        <name>pyridoxal 5'-phosphate</name>
        <dbReference type="ChEBI" id="CHEBI:597326"/>
    </cofactor>
</comment>
<dbReference type="InterPro" id="IPR015424">
    <property type="entry name" value="PyrdxlP-dep_Trfase"/>
</dbReference>
<evidence type="ECO:0000256" key="2">
    <source>
        <dbReference type="ARBA" id="ARBA00022576"/>
    </source>
</evidence>
<comment type="subunit">
    <text evidence="7">Homodimer.</text>
</comment>
<dbReference type="NCBIfam" id="TIGR02326">
    <property type="entry name" value="transamin_PhnW"/>
    <property type="match status" value="1"/>
</dbReference>